<feature type="region of interest" description="Disordered" evidence="1">
    <location>
        <begin position="172"/>
        <end position="223"/>
    </location>
</feature>
<dbReference type="EMBL" id="VFJC01000016">
    <property type="protein sequence ID" value="KAB5549372.1"/>
    <property type="molecule type" value="Genomic_DNA"/>
</dbReference>
<feature type="transmembrane region" description="Helical" evidence="2">
    <location>
        <begin position="17"/>
        <end position="47"/>
    </location>
</feature>
<keyword evidence="4" id="KW-1185">Reference proteome</keyword>
<keyword evidence="2" id="KW-0812">Transmembrane</keyword>
<reference evidence="3 4" key="1">
    <citation type="submission" date="2019-06" db="EMBL/GenBank/DDBJ databases">
        <title>A chromosome-scale genome assembly of the striped catfish, Pangasianodon hypophthalmus.</title>
        <authorList>
            <person name="Wen M."/>
            <person name="Zahm M."/>
            <person name="Roques C."/>
            <person name="Cabau C."/>
            <person name="Klopp C."/>
            <person name="Donnadieu C."/>
            <person name="Jouanno E."/>
            <person name="Avarre J.-C."/>
            <person name="Campet M."/>
            <person name="Ha T.T.T."/>
            <person name="Dugue R."/>
            <person name="Lampietro C."/>
            <person name="Louis A."/>
            <person name="Herpin A."/>
            <person name="Echchiki A."/>
            <person name="Berthelot C."/>
            <person name="Parey E."/>
            <person name="Roest-Crollius H."/>
            <person name="Braasch I."/>
            <person name="Postlethwait J."/>
            <person name="Bobe J."/>
            <person name="Montfort J."/>
            <person name="Bouchez O."/>
            <person name="Begum T."/>
            <person name="Schartl M."/>
            <person name="Guiguen Y."/>
        </authorList>
    </citation>
    <scope>NUCLEOTIDE SEQUENCE [LARGE SCALE GENOMIC DNA]</scope>
    <source>
        <strain evidence="3 4">Indonesia</strain>
        <tissue evidence="3">Blood</tissue>
    </source>
</reference>
<sequence>AHTQLPHTQISPTSSHYLPSCCIIALSVTSCPVHWLIVVLLCSLSFLNGLMFNSGTFWPYSVDRSIYLSIYTIRPKVCAPLTITLLNVSFQIYSRVFAVIMSSTLLRSLSTRCWSVAVGICVHSATRALVRSGADVGMSRRSGVQSVFQFIPKVFSGVEVCARHLRFSGGAELQPERQQTAQTLTQDAEGKSGCSERIGSGFGKSLHTHPAGKRSSGGHAGCE</sequence>
<evidence type="ECO:0000256" key="2">
    <source>
        <dbReference type="SAM" id="Phobius"/>
    </source>
</evidence>
<comment type="caution">
    <text evidence="3">The sequence shown here is derived from an EMBL/GenBank/DDBJ whole genome shotgun (WGS) entry which is preliminary data.</text>
</comment>
<proteinExistence type="predicted"/>
<evidence type="ECO:0000313" key="3">
    <source>
        <dbReference type="EMBL" id="KAB5549372.1"/>
    </source>
</evidence>
<accession>A0A5N5M2U7</accession>
<evidence type="ECO:0000256" key="1">
    <source>
        <dbReference type="SAM" id="MobiDB-lite"/>
    </source>
</evidence>
<dbReference type="AlphaFoldDB" id="A0A5N5M2U7"/>
<protein>
    <submittedName>
        <fullName evidence="3">Uncharacterized protein</fullName>
    </submittedName>
</protein>
<gene>
    <name evidence="3" type="ORF">PHYPO_G00066560</name>
</gene>
<feature type="non-terminal residue" evidence="3">
    <location>
        <position position="1"/>
    </location>
</feature>
<feature type="compositionally biased region" description="Polar residues" evidence="1">
    <location>
        <begin position="176"/>
        <end position="186"/>
    </location>
</feature>
<keyword evidence="2" id="KW-0472">Membrane</keyword>
<name>A0A5N5M2U7_PANHP</name>
<organism evidence="3 4">
    <name type="scientific">Pangasianodon hypophthalmus</name>
    <name type="common">Striped catfish</name>
    <name type="synonym">Helicophagus hypophthalmus</name>
    <dbReference type="NCBI Taxonomy" id="310915"/>
    <lineage>
        <taxon>Eukaryota</taxon>
        <taxon>Metazoa</taxon>
        <taxon>Chordata</taxon>
        <taxon>Craniata</taxon>
        <taxon>Vertebrata</taxon>
        <taxon>Euteleostomi</taxon>
        <taxon>Actinopterygii</taxon>
        <taxon>Neopterygii</taxon>
        <taxon>Teleostei</taxon>
        <taxon>Ostariophysi</taxon>
        <taxon>Siluriformes</taxon>
        <taxon>Pangasiidae</taxon>
        <taxon>Pangasianodon</taxon>
    </lineage>
</organism>
<dbReference type="Proteomes" id="UP000327468">
    <property type="component" value="Chromosome 15"/>
</dbReference>
<evidence type="ECO:0000313" key="4">
    <source>
        <dbReference type="Proteomes" id="UP000327468"/>
    </source>
</evidence>
<keyword evidence="2" id="KW-1133">Transmembrane helix</keyword>